<feature type="domain" description="Cyclic nucleotide-binding" evidence="4">
    <location>
        <begin position="17"/>
        <end position="138"/>
    </location>
</feature>
<sequence length="218" mass="24004">MKEMTHDPLQCVASAPIFAGVPESVLKQLVTISTHQQHFAAGELLYSAGEAAESLLVVDSGRVKIYSLNADGEEQIQYFLEPNAIDSEAALFTDKRHTNFAEVVEDAAICSIDKGAFQHLIASDGELALRMLNVYGHRLTDLETRTARLGTLTARDRLLQFLRSTGSAQGSSQFKLPMKKSELANWLNVTPETLSRQFKALLADNQIEMKGRLITLLA</sequence>
<dbReference type="PANTHER" id="PTHR24567">
    <property type="entry name" value="CRP FAMILY TRANSCRIPTIONAL REGULATORY PROTEIN"/>
    <property type="match status" value="1"/>
</dbReference>
<keyword evidence="2" id="KW-0238">DNA-binding</keyword>
<evidence type="ECO:0000259" key="4">
    <source>
        <dbReference type="PROSITE" id="PS50042"/>
    </source>
</evidence>
<dbReference type="InterPro" id="IPR000595">
    <property type="entry name" value="cNMP-bd_dom"/>
</dbReference>
<evidence type="ECO:0000313" key="7">
    <source>
        <dbReference type="Proteomes" id="UP001220377"/>
    </source>
</evidence>
<evidence type="ECO:0000256" key="3">
    <source>
        <dbReference type="ARBA" id="ARBA00023163"/>
    </source>
</evidence>
<keyword evidence="3" id="KW-0804">Transcription</keyword>
<dbReference type="Gene3D" id="1.10.10.10">
    <property type="entry name" value="Winged helix-like DNA-binding domain superfamily/Winged helix DNA-binding domain"/>
    <property type="match status" value="1"/>
</dbReference>
<dbReference type="InterPro" id="IPR050397">
    <property type="entry name" value="Env_Response_Regulators"/>
</dbReference>
<feature type="domain" description="HTH crp-type" evidence="5">
    <location>
        <begin position="152"/>
        <end position="218"/>
    </location>
</feature>
<evidence type="ECO:0000256" key="2">
    <source>
        <dbReference type="ARBA" id="ARBA00023125"/>
    </source>
</evidence>
<protein>
    <submittedName>
        <fullName evidence="6">Crp/Fnr family transcriptional regulator</fullName>
    </submittedName>
</protein>
<evidence type="ECO:0000313" key="6">
    <source>
        <dbReference type="EMBL" id="WDF82816.1"/>
    </source>
</evidence>
<dbReference type="Gene3D" id="2.60.120.10">
    <property type="entry name" value="Jelly Rolls"/>
    <property type="match status" value="1"/>
</dbReference>
<dbReference type="PROSITE" id="PS51063">
    <property type="entry name" value="HTH_CRP_2"/>
    <property type="match status" value="1"/>
</dbReference>
<proteinExistence type="predicted"/>
<dbReference type="InterPro" id="IPR036388">
    <property type="entry name" value="WH-like_DNA-bd_sf"/>
</dbReference>
<gene>
    <name evidence="6" type="ORF">PQ472_00830</name>
</gene>
<dbReference type="PROSITE" id="PS50042">
    <property type="entry name" value="CNMP_BINDING_3"/>
    <property type="match status" value="1"/>
</dbReference>
<dbReference type="SUPFAM" id="SSF46785">
    <property type="entry name" value="Winged helix' DNA-binding domain"/>
    <property type="match status" value="1"/>
</dbReference>
<dbReference type="InterPro" id="IPR014710">
    <property type="entry name" value="RmlC-like_jellyroll"/>
</dbReference>
<evidence type="ECO:0000259" key="5">
    <source>
        <dbReference type="PROSITE" id="PS51063"/>
    </source>
</evidence>
<dbReference type="Pfam" id="PF13545">
    <property type="entry name" value="HTH_Crp_2"/>
    <property type="match status" value="1"/>
</dbReference>
<dbReference type="SUPFAM" id="SSF51206">
    <property type="entry name" value="cAMP-binding domain-like"/>
    <property type="match status" value="1"/>
</dbReference>
<dbReference type="InterPro" id="IPR018490">
    <property type="entry name" value="cNMP-bd_dom_sf"/>
</dbReference>
<organism evidence="6 7">
    <name type="scientific">Lacticaseibacillus pabuli</name>
    <dbReference type="NCBI Taxonomy" id="3025672"/>
    <lineage>
        <taxon>Bacteria</taxon>
        <taxon>Bacillati</taxon>
        <taxon>Bacillota</taxon>
        <taxon>Bacilli</taxon>
        <taxon>Lactobacillales</taxon>
        <taxon>Lactobacillaceae</taxon>
        <taxon>Lacticaseibacillus</taxon>
    </lineage>
</organism>
<name>A0ABY7WRS8_9LACO</name>
<dbReference type="Proteomes" id="UP001220377">
    <property type="component" value="Chromosome"/>
</dbReference>
<dbReference type="SMART" id="SM00419">
    <property type="entry name" value="HTH_CRP"/>
    <property type="match status" value="1"/>
</dbReference>
<dbReference type="CDD" id="cd00038">
    <property type="entry name" value="CAP_ED"/>
    <property type="match status" value="1"/>
</dbReference>
<keyword evidence="7" id="KW-1185">Reference proteome</keyword>
<accession>A0ABY7WRS8</accession>
<evidence type="ECO:0000256" key="1">
    <source>
        <dbReference type="ARBA" id="ARBA00023015"/>
    </source>
</evidence>
<dbReference type="InterPro" id="IPR012318">
    <property type="entry name" value="HTH_CRP"/>
</dbReference>
<dbReference type="SMART" id="SM00100">
    <property type="entry name" value="cNMP"/>
    <property type="match status" value="1"/>
</dbReference>
<reference evidence="6 7" key="1">
    <citation type="submission" date="2023-02" db="EMBL/GenBank/DDBJ databases">
        <title>Genome sequence of Lacticaseibacillus sp. KACC 23028.</title>
        <authorList>
            <person name="Kim S."/>
            <person name="Heo J."/>
            <person name="Kwon S.-W."/>
        </authorList>
    </citation>
    <scope>NUCLEOTIDE SEQUENCE [LARGE SCALE GENOMIC DNA]</scope>
    <source>
        <strain evidence="6 7">KACC 23028</strain>
    </source>
</reference>
<dbReference type="PANTHER" id="PTHR24567:SF74">
    <property type="entry name" value="HTH-TYPE TRANSCRIPTIONAL REGULATOR ARCR"/>
    <property type="match status" value="1"/>
</dbReference>
<keyword evidence="1" id="KW-0805">Transcription regulation</keyword>
<dbReference type="InterPro" id="IPR036390">
    <property type="entry name" value="WH_DNA-bd_sf"/>
</dbReference>
<dbReference type="EMBL" id="CP117884">
    <property type="protein sequence ID" value="WDF82816.1"/>
    <property type="molecule type" value="Genomic_DNA"/>
</dbReference>
<dbReference type="Pfam" id="PF00027">
    <property type="entry name" value="cNMP_binding"/>
    <property type="match status" value="1"/>
</dbReference>
<dbReference type="RefSeq" id="WP_274260531.1">
    <property type="nucleotide sequence ID" value="NZ_CP117884.1"/>
</dbReference>